<keyword evidence="1" id="KW-0233">DNA recombination</keyword>
<dbReference type="GO" id="GO:0005829">
    <property type="term" value="C:cytosol"/>
    <property type="evidence" value="ECO:0007669"/>
    <property type="project" value="TreeGrafter"/>
</dbReference>
<dbReference type="KEGG" id="manr:MPAN_013250"/>
<dbReference type="InterPro" id="IPR009057">
    <property type="entry name" value="Homeodomain-like_sf"/>
</dbReference>
<dbReference type="KEGG" id="manr:MPAN_003490"/>
<dbReference type="PANTHER" id="PTHR10948">
    <property type="entry name" value="TRANSPOSASE"/>
    <property type="match status" value="1"/>
</dbReference>
<evidence type="ECO:0000313" key="5">
    <source>
        <dbReference type="Proteomes" id="UP000620133"/>
    </source>
</evidence>
<dbReference type="InterPro" id="IPR012337">
    <property type="entry name" value="RNaseH-like_sf"/>
</dbReference>
<dbReference type="Pfam" id="PF00665">
    <property type="entry name" value="rve"/>
    <property type="match status" value="1"/>
</dbReference>
<sequence>MNYIHLTIEERTCIYQLWLSGVSIRQISKAVKRSPSTISRELKRNECGYRYKYLPHIAQKKYEKRRIKCHRPVKICPFIKKYIEDKLNQQWSPEQIAKRKNGQPENSPCFSTIYRWIHKKYLIRGEIWRLRRKGKFKRPAETRGRFNIGKTIKKRPKEVYKRHTLGHWEADTVESGRVNFQRKSKYCFVTLAERKSRLYLVKLLPDRTSENVTAAIIELLSQFPPELVKTITCDRGKEFAKYKDIEESLNCQMYFTDPYCAWQKGTNENSNGLLREYYPKGMDLSQTNDVEVLNVLTRLNNRPRKCINFKTPLEVINESYDALHLN</sequence>
<dbReference type="EMBL" id="AP024412">
    <property type="protein sequence ID" value="BCR36432.1"/>
    <property type="molecule type" value="Genomic_DNA"/>
</dbReference>
<feature type="domain" description="Integrase catalytic" evidence="2">
    <location>
        <begin position="152"/>
        <end position="320"/>
    </location>
</feature>
<name>A0A7U9TJE7_9MOLU</name>
<protein>
    <submittedName>
        <fullName evidence="3">IS30 family transposase</fullName>
    </submittedName>
</protein>
<dbReference type="GO" id="GO:0006310">
    <property type="term" value="P:DNA recombination"/>
    <property type="evidence" value="ECO:0007669"/>
    <property type="project" value="UniProtKB-KW"/>
</dbReference>
<dbReference type="PROSITE" id="PS50994">
    <property type="entry name" value="INTEGRASE"/>
    <property type="match status" value="1"/>
</dbReference>
<dbReference type="InterPro" id="IPR001584">
    <property type="entry name" value="Integrase_cat-core"/>
</dbReference>
<gene>
    <name evidence="3" type="ORF">MPAN_003490</name>
    <name evidence="4" type="ORF">MPAN_013250</name>
</gene>
<dbReference type="AlphaFoldDB" id="A0A7U9TJE7"/>
<organism evidence="3 5">
    <name type="scientific">Mariniplasma anaerobium</name>
    <dbReference type="NCBI Taxonomy" id="2735436"/>
    <lineage>
        <taxon>Bacteria</taxon>
        <taxon>Bacillati</taxon>
        <taxon>Mycoplasmatota</taxon>
        <taxon>Mollicutes</taxon>
        <taxon>Acholeplasmatales</taxon>
        <taxon>Acholeplasmataceae</taxon>
        <taxon>Mariniplasma</taxon>
    </lineage>
</organism>
<evidence type="ECO:0000259" key="2">
    <source>
        <dbReference type="PROSITE" id="PS50994"/>
    </source>
</evidence>
<dbReference type="InterPro" id="IPR051917">
    <property type="entry name" value="Transposase-Integrase"/>
</dbReference>
<reference evidence="3" key="1">
    <citation type="submission" date="2021-01" db="EMBL/GenBank/DDBJ databases">
        <title>Draft genome sequence of Acholeplasmataceae bacterium strain Mahy22.</title>
        <authorList>
            <person name="Watanabe M."/>
            <person name="Kojima H."/>
            <person name="Fukui M."/>
        </authorList>
    </citation>
    <scope>NUCLEOTIDE SEQUENCE</scope>
    <source>
        <strain evidence="3">Mahy22</strain>
    </source>
</reference>
<dbReference type="Gene3D" id="1.10.10.60">
    <property type="entry name" value="Homeodomain-like"/>
    <property type="match status" value="1"/>
</dbReference>
<dbReference type="SUPFAM" id="SSF53098">
    <property type="entry name" value="Ribonuclease H-like"/>
    <property type="match status" value="1"/>
</dbReference>
<evidence type="ECO:0000256" key="1">
    <source>
        <dbReference type="ARBA" id="ARBA00023172"/>
    </source>
</evidence>
<dbReference type="GO" id="GO:0003676">
    <property type="term" value="F:nucleic acid binding"/>
    <property type="evidence" value="ECO:0007669"/>
    <property type="project" value="InterPro"/>
</dbReference>
<accession>A0A7U9TJE7</accession>
<dbReference type="Proteomes" id="UP000620133">
    <property type="component" value="Chromosome"/>
</dbReference>
<keyword evidence="5" id="KW-1185">Reference proteome</keyword>
<dbReference type="PANTHER" id="PTHR10948:SF23">
    <property type="entry name" value="TRANSPOSASE INSI FOR INSERTION SEQUENCE ELEMENT IS30A-RELATED"/>
    <property type="match status" value="1"/>
</dbReference>
<dbReference type="EMBL" id="AP024412">
    <property type="protein sequence ID" value="BCR35456.1"/>
    <property type="molecule type" value="Genomic_DNA"/>
</dbReference>
<dbReference type="GO" id="GO:0032196">
    <property type="term" value="P:transposition"/>
    <property type="evidence" value="ECO:0007669"/>
    <property type="project" value="TreeGrafter"/>
</dbReference>
<dbReference type="InterPro" id="IPR053392">
    <property type="entry name" value="Transposase_IS30-like"/>
</dbReference>
<dbReference type="Gene3D" id="3.30.420.10">
    <property type="entry name" value="Ribonuclease H-like superfamily/Ribonuclease H"/>
    <property type="match status" value="1"/>
</dbReference>
<dbReference type="GO" id="GO:0004803">
    <property type="term" value="F:transposase activity"/>
    <property type="evidence" value="ECO:0007669"/>
    <property type="project" value="TreeGrafter"/>
</dbReference>
<dbReference type="RefSeq" id="WP_176238760.1">
    <property type="nucleotide sequence ID" value="NZ_AP024412.1"/>
</dbReference>
<evidence type="ECO:0000313" key="3">
    <source>
        <dbReference type="EMBL" id="BCR35456.1"/>
    </source>
</evidence>
<dbReference type="SUPFAM" id="SSF46689">
    <property type="entry name" value="Homeodomain-like"/>
    <property type="match status" value="1"/>
</dbReference>
<dbReference type="InterPro" id="IPR036397">
    <property type="entry name" value="RNaseH_sf"/>
</dbReference>
<evidence type="ECO:0000313" key="4">
    <source>
        <dbReference type="EMBL" id="BCR36432.1"/>
    </source>
</evidence>
<dbReference type="InterPro" id="IPR025246">
    <property type="entry name" value="IS30-like_HTH"/>
</dbReference>
<dbReference type="Pfam" id="PF13936">
    <property type="entry name" value="HTH_38"/>
    <property type="match status" value="1"/>
</dbReference>
<dbReference type="NCBIfam" id="NF033563">
    <property type="entry name" value="transpos_IS30"/>
    <property type="match status" value="1"/>
</dbReference>
<proteinExistence type="predicted"/>
<dbReference type="GO" id="GO:0015074">
    <property type="term" value="P:DNA integration"/>
    <property type="evidence" value="ECO:0007669"/>
    <property type="project" value="InterPro"/>
</dbReference>